<dbReference type="SMART" id="SM00345">
    <property type="entry name" value="HTH_GNTR"/>
    <property type="match status" value="1"/>
</dbReference>
<dbReference type="GO" id="GO:0003677">
    <property type="term" value="F:DNA binding"/>
    <property type="evidence" value="ECO:0007669"/>
    <property type="project" value="UniProtKB-KW"/>
</dbReference>
<reference evidence="5" key="1">
    <citation type="journal article" date="2014" name="Front. Microbiol.">
        <title>High frequency of phylogenetically diverse reductive dehalogenase-homologous genes in deep subseafloor sedimentary metagenomes.</title>
        <authorList>
            <person name="Kawai M."/>
            <person name="Futagami T."/>
            <person name="Toyoda A."/>
            <person name="Takaki Y."/>
            <person name="Nishi S."/>
            <person name="Hori S."/>
            <person name="Arai W."/>
            <person name="Tsubouchi T."/>
            <person name="Morono Y."/>
            <person name="Uchiyama I."/>
            <person name="Ito T."/>
            <person name="Fujiyama A."/>
            <person name="Inagaki F."/>
            <person name="Takami H."/>
        </authorList>
    </citation>
    <scope>NUCLEOTIDE SEQUENCE</scope>
    <source>
        <strain evidence="5">Expedition CK06-06</strain>
    </source>
</reference>
<dbReference type="SUPFAM" id="SSF48008">
    <property type="entry name" value="GntR ligand-binding domain-like"/>
    <property type="match status" value="1"/>
</dbReference>
<dbReference type="PANTHER" id="PTHR43537:SF24">
    <property type="entry name" value="GLUCONATE OPERON TRANSCRIPTIONAL REPRESSOR"/>
    <property type="match status" value="1"/>
</dbReference>
<dbReference type="GO" id="GO:0003700">
    <property type="term" value="F:DNA-binding transcription factor activity"/>
    <property type="evidence" value="ECO:0007669"/>
    <property type="project" value="InterPro"/>
</dbReference>
<comment type="caution">
    <text evidence="5">The sequence shown here is derived from an EMBL/GenBank/DDBJ whole genome shotgun (WGS) entry which is preliminary data.</text>
</comment>
<dbReference type="InterPro" id="IPR000524">
    <property type="entry name" value="Tscrpt_reg_HTH_GntR"/>
</dbReference>
<dbReference type="PROSITE" id="PS50949">
    <property type="entry name" value="HTH_GNTR"/>
    <property type="match status" value="1"/>
</dbReference>
<dbReference type="PANTHER" id="PTHR43537">
    <property type="entry name" value="TRANSCRIPTIONAL REGULATOR, GNTR FAMILY"/>
    <property type="match status" value="1"/>
</dbReference>
<dbReference type="SUPFAM" id="SSF46785">
    <property type="entry name" value="Winged helix' DNA-binding domain"/>
    <property type="match status" value="1"/>
</dbReference>
<evidence type="ECO:0000256" key="1">
    <source>
        <dbReference type="ARBA" id="ARBA00023015"/>
    </source>
</evidence>
<dbReference type="SMART" id="SM00895">
    <property type="entry name" value="FCD"/>
    <property type="match status" value="1"/>
</dbReference>
<dbReference type="InterPro" id="IPR036388">
    <property type="entry name" value="WH-like_DNA-bd_sf"/>
</dbReference>
<gene>
    <name evidence="5" type="ORF">S01H1_39493</name>
</gene>
<dbReference type="InterPro" id="IPR011711">
    <property type="entry name" value="GntR_C"/>
</dbReference>
<keyword evidence="3" id="KW-0804">Transcription</keyword>
<proteinExistence type="predicted"/>
<accession>X0VPF1</accession>
<keyword evidence="1" id="KW-0805">Transcription regulation</keyword>
<dbReference type="Gene3D" id="1.10.10.10">
    <property type="entry name" value="Winged helix-like DNA-binding domain superfamily/Winged helix DNA-binding domain"/>
    <property type="match status" value="1"/>
</dbReference>
<dbReference type="AlphaFoldDB" id="X0VPF1"/>
<dbReference type="InterPro" id="IPR008920">
    <property type="entry name" value="TF_FadR/GntR_C"/>
</dbReference>
<dbReference type="EMBL" id="BARS01024928">
    <property type="protein sequence ID" value="GAG12992.1"/>
    <property type="molecule type" value="Genomic_DNA"/>
</dbReference>
<evidence type="ECO:0000259" key="4">
    <source>
        <dbReference type="PROSITE" id="PS50949"/>
    </source>
</evidence>
<keyword evidence="2" id="KW-0238">DNA-binding</keyword>
<evidence type="ECO:0000313" key="5">
    <source>
        <dbReference type="EMBL" id="GAG12992.1"/>
    </source>
</evidence>
<evidence type="ECO:0000256" key="3">
    <source>
        <dbReference type="ARBA" id="ARBA00023163"/>
    </source>
</evidence>
<name>X0VPF1_9ZZZZ</name>
<protein>
    <recommendedName>
        <fullName evidence="4">HTH gntR-type domain-containing protein</fullName>
    </recommendedName>
</protein>
<sequence length="229" mass="26667">MVYGNLNKSNNQVYKKGLATQEAYEKIKKLISVNEFVPGQKLIYSDIAKKLNTGVTPVIQALNRLEASNLVKYVPNKGYFVAEITETDVRQLYQAREALEVSVIHDVIKNINSKKLGEIRLIFEKRKNVRRPRRELILEDTLFHLSIVECANNNVIYNLLKYVFEQVYLKYRPEYLRDDRIKVCLREHRVLLNSLAKGNIEETIILVREHIRSGMEYIIGSIQLEKPGF</sequence>
<feature type="domain" description="HTH gntR-type" evidence="4">
    <location>
        <begin position="17"/>
        <end position="84"/>
    </location>
</feature>
<dbReference type="Gene3D" id="1.20.120.530">
    <property type="entry name" value="GntR ligand-binding domain-like"/>
    <property type="match status" value="1"/>
</dbReference>
<organism evidence="5">
    <name type="scientific">marine sediment metagenome</name>
    <dbReference type="NCBI Taxonomy" id="412755"/>
    <lineage>
        <taxon>unclassified sequences</taxon>
        <taxon>metagenomes</taxon>
        <taxon>ecological metagenomes</taxon>
    </lineage>
</organism>
<dbReference type="Pfam" id="PF00392">
    <property type="entry name" value="GntR"/>
    <property type="match status" value="1"/>
</dbReference>
<evidence type="ECO:0000256" key="2">
    <source>
        <dbReference type="ARBA" id="ARBA00023125"/>
    </source>
</evidence>
<dbReference type="InterPro" id="IPR036390">
    <property type="entry name" value="WH_DNA-bd_sf"/>
</dbReference>
<dbReference type="Pfam" id="PF07729">
    <property type="entry name" value="FCD"/>
    <property type="match status" value="1"/>
</dbReference>